<keyword evidence="9" id="KW-0460">Magnesium</keyword>
<keyword evidence="11" id="KW-0594">Phospholipid biosynthesis</keyword>
<keyword evidence="10" id="KW-0443">Lipid metabolism</keyword>
<keyword evidence="7 14" id="KW-0418">Kinase</keyword>
<dbReference type="InterPro" id="IPR016064">
    <property type="entry name" value="NAD/diacylglycerol_kinase_sf"/>
</dbReference>
<dbReference type="Gene3D" id="2.60.200.40">
    <property type="match status" value="1"/>
</dbReference>
<keyword evidence="15" id="KW-1185">Reference proteome</keyword>
<evidence type="ECO:0000256" key="6">
    <source>
        <dbReference type="ARBA" id="ARBA00022741"/>
    </source>
</evidence>
<evidence type="ECO:0000259" key="13">
    <source>
        <dbReference type="PROSITE" id="PS50146"/>
    </source>
</evidence>
<dbReference type="InterPro" id="IPR005218">
    <property type="entry name" value="Diacylglycerol/lipid_kinase"/>
</dbReference>
<dbReference type="Pfam" id="PF19279">
    <property type="entry name" value="YegS_C"/>
    <property type="match status" value="1"/>
</dbReference>
<dbReference type="Pfam" id="PF00781">
    <property type="entry name" value="DAGK_cat"/>
    <property type="match status" value="1"/>
</dbReference>
<dbReference type="PROSITE" id="PS50146">
    <property type="entry name" value="DAGK"/>
    <property type="match status" value="1"/>
</dbReference>
<dbReference type="NCBIfam" id="TIGR00147">
    <property type="entry name" value="YegS/Rv2252/BmrU family lipid kinase"/>
    <property type="match status" value="1"/>
</dbReference>
<dbReference type="InterPro" id="IPR017438">
    <property type="entry name" value="ATP-NAD_kinase_N"/>
</dbReference>
<dbReference type="PANTHER" id="PTHR12358:SF106">
    <property type="entry name" value="LIPID KINASE YEGS"/>
    <property type="match status" value="1"/>
</dbReference>
<keyword evidence="3" id="KW-0444">Lipid biosynthesis</keyword>
<comment type="similarity">
    <text evidence="2">Belongs to the diacylglycerol/lipid kinase family.</text>
</comment>
<keyword evidence="6" id="KW-0547">Nucleotide-binding</keyword>
<protein>
    <submittedName>
        <fullName evidence="14">Diacylglycerol kinase family protein</fullName>
    </submittedName>
</protein>
<evidence type="ECO:0000256" key="11">
    <source>
        <dbReference type="ARBA" id="ARBA00023209"/>
    </source>
</evidence>
<comment type="cofactor">
    <cofactor evidence="1">
        <name>Mg(2+)</name>
        <dbReference type="ChEBI" id="CHEBI:18420"/>
    </cofactor>
</comment>
<evidence type="ECO:0000256" key="7">
    <source>
        <dbReference type="ARBA" id="ARBA00022777"/>
    </source>
</evidence>
<sequence>MVNPTAGGSASARTLIPLARRLREAGATLTVEYSRDLGHARDLARTAAARGDVVLGVGGDGMAGGVGGALAGTDAVYGIVPAGRGNDFARQLGLPTGIEELAELLLHGEATPVDVLTVNGEPALGSVYAGVDAVANTYANDTRLLRGKASYTWGALRAFAGWRPTTYTVTVDGTPMERRAYTVVAANSGYYGFGRRIAPGAVVDDGLIDVVIIRHGSRRLFVTVMNELETGSHVGRPEVEVLRGTEVRIEASRDLPYGCDGELPGRLPVTVGVLPSALRVIRP</sequence>
<dbReference type="PANTHER" id="PTHR12358">
    <property type="entry name" value="SPHINGOSINE KINASE"/>
    <property type="match status" value="1"/>
</dbReference>
<dbReference type="Gene3D" id="3.40.50.10330">
    <property type="entry name" value="Probable inorganic polyphosphate/atp-NAD kinase, domain 1"/>
    <property type="match status" value="1"/>
</dbReference>
<evidence type="ECO:0000256" key="12">
    <source>
        <dbReference type="ARBA" id="ARBA00023264"/>
    </source>
</evidence>
<evidence type="ECO:0000256" key="4">
    <source>
        <dbReference type="ARBA" id="ARBA00022679"/>
    </source>
</evidence>
<evidence type="ECO:0000256" key="8">
    <source>
        <dbReference type="ARBA" id="ARBA00022840"/>
    </source>
</evidence>
<dbReference type="SUPFAM" id="SSF111331">
    <property type="entry name" value="NAD kinase/diacylglycerol kinase-like"/>
    <property type="match status" value="1"/>
</dbReference>
<evidence type="ECO:0000313" key="14">
    <source>
        <dbReference type="EMBL" id="GAA3226951.1"/>
    </source>
</evidence>
<dbReference type="EMBL" id="BAAAUV010000016">
    <property type="protein sequence ID" value="GAA3226951.1"/>
    <property type="molecule type" value="Genomic_DNA"/>
</dbReference>
<dbReference type="SMART" id="SM00046">
    <property type="entry name" value="DAGKc"/>
    <property type="match status" value="1"/>
</dbReference>
<reference evidence="15" key="1">
    <citation type="journal article" date="2019" name="Int. J. Syst. Evol. Microbiol.">
        <title>The Global Catalogue of Microorganisms (GCM) 10K type strain sequencing project: providing services to taxonomists for standard genome sequencing and annotation.</title>
        <authorList>
            <consortium name="The Broad Institute Genomics Platform"/>
            <consortium name="The Broad Institute Genome Sequencing Center for Infectious Disease"/>
            <person name="Wu L."/>
            <person name="Ma J."/>
        </authorList>
    </citation>
    <scope>NUCLEOTIDE SEQUENCE [LARGE SCALE GENOMIC DNA]</scope>
    <source>
        <strain evidence="15">JCM 9377</strain>
    </source>
</reference>
<evidence type="ECO:0000256" key="5">
    <source>
        <dbReference type="ARBA" id="ARBA00022723"/>
    </source>
</evidence>
<accession>A0ABP6QHL8</accession>
<evidence type="ECO:0000256" key="1">
    <source>
        <dbReference type="ARBA" id="ARBA00001946"/>
    </source>
</evidence>
<proteinExistence type="inferred from homology"/>
<organism evidence="14 15">
    <name type="scientific">Actinocorallia longicatena</name>
    <dbReference type="NCBI Taxonomy" id="111803"/>
    <lineage>
        <taxon>Bacteria</taxon>
        <taxon>Bacillati</taxon>
        <taxon>Actinomycetota</taxon>
        <taxon>Actinomycetes</taxon>
        <taxon>Streptosporangiales</taxon>
        <taxon>Thermomonosporaceae</taxon>
        <taxon>Actinocorallia</taxon>
    </lineage>
</organism>
<evidence type="ECO:0000256" key="10">
    <source>
        <dbReference type="ARBA" id="ARBA00023098"/>
    </source>
</evidence>
<dbReference type="InterPro" id="IPR001206">
    <property type="entry name" value="Diacylglycerol_kinase_cat_dom"/>
</dbReference>
<comment type="caution">
    <text evidence="14">The sequence shown here is derived from an EMBL/GenBank/DDBJ whole genome shotgun (WGS) entry which is preliminary data.</text>
</comment>
<keyword evidence="8" id="KW-0067">ATP-binding</keyword>
<feature type="domain" description="DAGKc" evidence="13">
    <location>
        <begin position="1"/>
        <end position="122"/>
    </location>
</feature>
<dbReference type="GO" id="GO:0016301">
    <property type="term" value="F:kinase activity"/>
    <property type="evidence" value="ECO:0007669"/>
    <property type="project" value="UniProtKB-KW"/>
</dbReference>
<evidence type="ECO:0000256" key="3">
    <source>
        <dbReference type="ARBA" id="ARBA00022516"/>
    </source>
</evidence>
<dbReference type="InterPro" id="IPR050187">
    <property type="entry name" value="Lipid_Phosphate_FormReg"/>
</dbReference>
<evidence type="ECO:0000256" key="2">
    <source>
        <dbReference type="ARBA" id="ARBA00005983"/>
    </source>
</evidence>
<dbReference type="InterPro" id="IPR045540">
    <property type="entry name" value="YegS/DAGK_C"/>
</dbReference>
<evidence type="ECO:0000256" key="9">
    <source>
        <dbReference type="ARBA" id="ARBA00022842"/>
    </source>
</evidence>
<name>A0ABP6QHL8_9ACTN</name>
<dbReference type="Proteomes" id="UP001501237">
    <property type="component" value="Unassembled WGS sequence"/>
</dbReference>
<keyword evidence="5" id="KW-0479">Metal-binding</keyword>
<evidence type="ECO:0000313" key="15">
    <source>
        <dbReference type="Proteomes" id="UP001501237"/>
    </source>
</evidence>
<keyword evidence="4" id="KW-0808">Transferase</keyword>
<gene>
    <name evidence="14" type="ORF">GCM10010468_55530</name>
</gene>
<keyword evidence="12" id="KW-1208">Phospholipid metabolism</keyword>